<sequence length="173" mass="18093">MTDGDDFLVTKKGRAAVVVLLFGSLVVVDAIVAGLAAVVALGTLDLAAPDLLEGPAPLAAAWRIATVLTILELASLAAVAPFFWRRGLGEMIASGLPGTSTPPISTTLTAVWAVVERAAAVGIVFAWQFRGSVGAFLLSAAVTVAALVAARALFRHWLRRREEQRHEDAPAEL</sequence>
<feature type="transmembrane region" description="Helical" evidence="1">
    <location>
        <begin position="61"/>
        <end position="84"/>
    </location>
</feature>
<evidence type="ECO:0000256" key="1">
    <source>
        <dbReference type="SAM" id="Phobius"/>
    </source>
</evidence>
<feature type="transmembrane region" description="Helical" evidence="1">
    <location>
        <begin position="133"/>
        <end position="154"/>
    </location>
</feature>
<reference evidence="2 3" key="1">
    <citation type="submission" date="2021-01" db="EMBL/GenBank/DDBJ databases">
        <title>Whole genome shotgun sequence of Asanoa iriomotensis NBRC 100142.</title>
        <authorList>
            <person name="Komaki H."/>
            <person name="Tamura T."/>
        </authorList>
    </citation>
    <scope>NUCLEOTIDE SEQUENCE [LARGE SCALE GENOMIC DNA]</scope>
    <source>
        <strain evidence="2 3">NBRC 100142</strain>
    </source>
</reference>
<dbReference type="Proteomes" id="UP000624325">
    <property type="component" value="Unassembled WGS sequence"/>
</dbReference>
<dbReference type="RefSeq" id="WP_203701346.1">
    <property type="nucleotide sequence ID" value="NZ_BAAALU010000007.1"/>
</dbReference>
<gene>
    <name evidence="2" type="ORF">Air01nite_16310</name>
</gene>
<accession>A0ABQ4BYD3</accession>
<keyword evidence="3" id="KW-1185">Reference proteome</keyword>
<name>A0ABQ4BYD3_9ACTN</name>
<keyword evidence="1" id="KW-0472">Membrane</keyword>
<keyword evidence="1" id="KW-0812">Transmembrane</keyword>
<evidence type="ECO:0000313" key="3">
    <source>
        <dbReference type="Proteomes" id="UP000624325"/>
    </source>
</evidence>
<dbReference type="EMBL" id="BONC01000008">
    <property type="protein sequence ID" value="GIF55536.1"/>
    <property type="molecule type" value="Genomic_DNA"/>
</dbReference>
<protein>
    <recommendedName>
        <fullName evidence="4">DUF2975 domain-containing protein</fullName>
    </recommendedName>
</protein>
<comment type="caution">
    <text evidence="2">The sequence shown here is derived from an EMBL/GenBank/DDBJ whole genome shotgun (WGS) entry which is preliminary data.</text>
</comment>
<evidence type="ECO:0000313" key="2">
    <source>
        <dbReference type="EMBL" id="GIF55536.1"/>
    </source>
</evidence>
<organism evidence="2 3">
    <name type="scientific">Asanoa iriomotensis</name>
    <dbReference type="NCBI Taxonomy" id="234613"/>
    <lineage>
        <taxon>Bacteria</taxon>
        <taxon>Bacillati</taxon>
        <taxon>Actinomycetota</taxon>
        <taxon>Actinomycetes</taxon>
        <taxon>Micromonosporales</taxon>
        <taxon>Micromonosporaceae</taxon>
        <taxon>Asanoa</taxon>
    </lineage>
</organism>
<keyword evidence="1" id="KW-1133">Transmembrane helix</keyword>
<feature type="transmembrane region" description="Helical" evidence="1">
    <location>
        <begin position="15"/>
        <end position="41"/>
    </location>
</feature>
<evidence type="ECO:0008006" key="4">
    <source>
        <dbReference type="Google" id="ProtNLM"/>
    </source>
</evidence>
<proteinExistence type="predicted"/>